<dbReference type="Proteomes" id="UP000746535">
    <property type="component" value="Unassembled WGS sequence"/>
</dbReference>
<comment type="similarity">
    <text evidence="2">Belongs to the bacterial solute-binding protein 8 family.</text>
</comment>
<evidence type="ECO:0000259" key="6">
    <source>
        <dbReference type="PROSITE" id="PS50983"/>
    </source>
</evidence>
<feature type="domain" description="Fe/B12 periplasmic-binding" evidence="6">
    <location>
        <begin position="64"/>
        <end position="328"/>
    </location>
</feature>
<dbReference type="PANTHER" id="PTHR30532:SF1">
    <property type="entry name" value="IRON(3+)-HYDROXAMATE-BINDING PROTEIN FHUD"/>
    <property type="match status" value="1"/>
</dbReference>
<comment type="subcellular location">
    <subcellularLocation>
        <location evidence="1">Cell envelope</location>
    </subcellularLocation>
</comment>
<proteinExistence type="inferred from homology"/>
<gene>
    <name evidence="7" type="ORF">HBH25_00305</name>
</gene>
<comment type="caution">
    <text evidence="7">The sequence shown here is derived from an EMBL/GenBank/DDBJ whole genome shotgun (WGS) entry which is preliminary data.</text>
</comment>
<evidence type="ECO:0000256" key="2">
    <source>
        <dbReference type="ARBA" id="ARBA00008814"/>
    </source>
</evidence>
<keyword evidence="8" id="KW-1185">Reference proteome</keyword>
<evidence type="ECO:0000256" key="1">
    <source>
        <dbReference type="ARBA" id="ARBA00004196"/>
    </source>
</evidence>
<keyword evidence="4" id="KW-0410">Iron transport</keyword>
<dbReference type="PROSITE" id="PS50983">
    <property type="entry name" value="FE_B12_PBP"/>
    <property type="match status" value="1"/>
</dbReference>
<dbReference type="EMBL" id="JAAVJI010000001">
    <property type="protein sequence ID" value="NJO99313.1"/>
    <property type="molecule type" value="Genomic_DNA"/>
</dbReference>
<dbReference type="Pfam" id="PF01497">
    <property type="entry name" value="Peripla_BP_2"/>
    <property type="match status" value="1"/>
</dbReference>
<reference evidence="7 8" key="1">
    <citation type="submission" date="2020-03" db="EMBL/GenBank/DDBJ databases">
        <authorList>
            <person name="Wang L."/>
            <person name="He N."/>
            <person name="Li Y."/>
            <person name="Fang Y."/>
            <person name="Zhang F."/>
        </authorList>
    </citation>
    <scope>NUCLEOTIDE SEQUENCE [LARGE SCALE GENOMIC DNA]</scope>
    <source>
        <strain evidence="8">hsmgli-8</strain>
    </source>
</reference>
<dbReference type="Gene3D" id="3.40.50.1980">
    <property type="entry name" value="Nitrogenase molybdenum iron protein domain"/>
    <property type="match status" value="2"/>
</dbReference>
<evidence type="ECO:0000313" key="8">
    <source>
        <dbReference type="Proteomes" id="UP000746535"/>
    </source>
</evidence>
<protein>
    <submittedName>
        <fullName evidence="7">Iron-siderophore ABC transporter substrate-binding protein</fullName>
    </submittedName>
</protein>
<dbReference type="PANTHER" id="PTHR30532">
    <property type="entry name" value="IRON III DICITRATE-BINDING PERIPLASMIC PROTEIN"/>
    <property type="match status" value="1"/>
</dbReference>
<keyword evidence="5" id="KW-0732">Signal</keyword>
<dbReference type="CDD" id="cd01146">
    <property type="entry name" value="FhuD"/>
    <property type="match status" value="1"/>
</dbReference>
<sequence>MTTTMTMTMTMRARTMSREVDRTRRLLLGAALALPLAGCWGGAPKVLHTPLGQRSLSLPTQARRVVCLEFVFTEAVLSLGLTPVGVADPDVYRRWVGIEAQRLEQVASVGTRQQPDLEAIAALQPDLIIGYAQRHSRIAEQLATIAPTLVYDLEPVPGQGDALTRLRAVCDDLATHVAASAAAQALARRLDDALARTRAQVERLQLAERPTALLNPLTEDGSFWGFDRRSSVGALLDKVGLRNAWATTSERQMGVRLSMNALFAHSDWLLLLIDRPDRPLYQQRLWQQVPAVKAGRVGFLPRDTWTFGGLTAMTTFAGRVGQALPGLR</sequence>
<evidence type="ECO:0000256" key="4">
    <source>
        <dbReference type="ARBA" id="ARBA00022496"/>
    </source>
</evidence>
<dbReference type="InterPro" id="IPR002491">
    <property type="entry name" value="ABC_transptr_periplasmic_BD"/>
</dbReference>
<evidence type="ECO:0000313" key="7">
    <source>
        <dbReference type="EMBL" id="NJO99313.1"/>
    </source>
</evidence>
<accession>A0ABX0YAL5</accession>
<dbReference type="InterPro" id="IPR051313">
    <property type="entry name" value="Bact_iron-sidero_bind"/>
</dbReference>
<keyword evidence="4" id="KW-0408">Iron</keyword>
<keyword evidence="3" id="KW-0813">Transport</keyword>
<evidence type="ECO:0000256" key="3">
    <source>
        <dbReference type="ARBA" id="ARBA00022448"/>
    </source>
</evidence>
<name>A0ABX0YAL5_9PSED</name>
<dbReference type="SUPFAM" id="SSF53807">
    <property type="entry name" value="Helical backbone' metal receptor"/>
    <property type="match status" value="1"/>
</dbReference>
<keyword evidence="4" id="KW-0406">Ion transport</keyword>
<evidence type="ECO:0000256" key="5">
    <source>
        <dbReference type="ARBA" id="ARBA00022729"/>
    </source>
</evidence>
<organism evidence="7 8">
    <name type="scientific">Pseudomonas quercus</name>
    <dbReference type="NCBI Taxonomy" id="2722792"/>
    <lineage>
        <taxon>Bacteria</taxon>
        <taxon>Pseudomonadati</taxon>
        <taxon>Pseudomonadota</taxon>
        <taxon>Gammaproteobacteria</taxon>
        <taxon>Pseudomonadales</taxon>
        <taxon>Pseudomonadaceae</taxon>
        <taxon>Pseudomonas</taxon>
    </lineage>
</organism>
<dbReference type="RefSeq" id="WP_168080366.1">
    <property type="nucleotide sequence ID" value="NZ_JAAVJI010000001.1"/>
</dbReference>